<comment type="caution">
    <text evidence="2">The sequence shown here is derived from an EMBL/GenBank/DDBJ whole genome shotgun (WGS) entry which is preliminary data.</text>
</comment>
<dbReference type="InterPro" id="IPR029044">
    <property type="entry name" value="Nucleotide-diphossugar_trans"/>
</dbReference>
<dbReference type="Proteomes" id="UP000461768">
    <property type="component" value="Unassembled WGS sequence"/>
</dbReference>
<gene>
    <name evidence="2" type="ORF">F7O84_11765</name>
</gene>
<dbReference type="InterPro" id="IPR001173">
    <property type="entry name" value="Glyco_trans_2-like"/>
</dbReference>
<dbReference type="CDD" id="cd04179">
    <property type="entry name" value="DPM_DPG-synthase_like"/>
    <property type="match status" value="1"/>
</dbReference>
<dbReference type="GO" id="GO:0016740">
    <property type="term" value="F:transferase activity"/>
    <property type="evidence" value="ECO:0007669"/>
    <property type="project" value="UniProtKB-KW"/>
</dbReference>
<dbReference type="Gene3D" id="3.90.550.10">
    <property type="entry name" value="Spore Coat Polysaccharide Biosynthesis Protein SpsA, Chain A"/>
    <property type="match status" value="1"/>
</dbReference>
<feature type="domain" description="Glycosyltransferase 2-like" evidence="1">
    <location>
        <begin position="8"/>
        <end position="175"/>
    </location>
</feature>
<evidence type="ECO:0000259" key="1">
    <source>
        <dbReference type="Pfam" id="PF00535"/>
    </source>
</evidence>
<dbReference type="OrthoDB" id="9810303at2"/>
<dbReference type="EMBL" id="WAGX01000005">
    <property type="protein sequence ID" value="KAB1438223.1"/>
    <property type="molecule type" value="Genomic_DNA"/>
</dbReference>
<proteinExistence type="predicted"/>
<dbReference type="AlphaFoldDB" id="A0A7V7QKV5"/>
<organism evidence="2 3">
    <name type="scientific">Candidatus Galacturonatibacter soehngenii</name>
    <dbReference type="NCBI Taxonomy" id="2307010"/>
    <lineage>
        <taxon>Bacteria</taxon>
        <taxon>Bacillati</taxon>
        <taxon>Bacillota</taxon>
        <taxon>Clostridia</taxon>
        <taxon>Lachnospirales</taxon>
        <taxon>Lachnospiraceae</taxon>
        <taxon>Candidatus Galacturonatibacter</taxon>
    </lineage>
</organism>
<accession>A0A7V7QKV5</accession>
<evidence type="ECO:0000313" key="3">
    <source>
        <dbReference type="Proteomes" id="UP000461768"/>
    </source>
</evidence>
<dbReference type="InterPro" id="IPR050256">
    <property type="entry name" value="Glycosyltransferase_2"/>
</dbReference>
<name>A0A7V7QKV5_9FIRM</name>
<dbReference type="RefSeq" id="WP_151145275.1">
    <property type="nucleotide sequence ID" value="NZ_WAGX01000005.1"/>
</dbReference>
<reference evidence="2 3" key="2">
    <citation type="submission" date="2020-02" db="EMBL/GenBank/DDBJ databases">
        <title>Candidatus Galacturonibacter soehngenii shows hetero-acetogenic catabolism of galacturonic acid but lacks a canonical carbon monoxide dehydrogenase/acetyl-CoA synthase complex.</title>
        <authorList>
            <person name="Diender M."/>
            <person name="Stouten G.R."/>
            <person name="Petersen J.F."/>
            <person name="Nielsen P.H."/>
            <person name="Dueholm M.S."/>
            <person name="Pronk J.T."/>
            <person name="Van Loosdrecht M.C.M."/>
        </authorList>
    </citation>
    <scope>NUCLEOTIDE SEQUENCE [LARGE SCALE GENOMIC DNA]</scope>
    <source>
        <strain evidence="2">GalUA</strain>
    </source>
</reference>
<dbReference type="Pfam" id="PF00535">
    <property type="entry name" value="Glycos_transf_2"/>
    <property type="match status" value="1"/>
</dbReference>
<dbReference type="PANTHER" id="PTHR48090">
    <property type="entry name" value="UNDECAPRENYL-PHOSPHATE 4-DEOXY-4-FORMAMIDO-L-ARABINOSE TRANSFERASE-RELATED"/>
    <property type="match status" value="1"/>
</dbReference>
<keyword evidence="2" id="KW-0808">Transferase</keyword>
<dbReference type="SUPFAM" id="SSF53448">
    <property type="entry name" value="Nucleotide-diphospho-sugar transferases"/>
    <property type="match status" value="1"/>
</dbReference>
<reference evidence="2 3" key="1">
    <citation type="submission" date="2019-09" db="EMBL/GenBank/DDBJ databases">
        <authorList>
            <person name="Valk L.C."/>
        </authorList>
    </citation>
    <scope>NUCLEOTIDE SEQUENCE [LARGE SCALE GENOMIC DNA]</scope>
    <source>
        <strain evidence="2">GalUA</strain>
    </source>
</reference>
<sequence length="270" mass="31350">MKEKILLFIPGYNCENQIQRVLGQLDESILLYIDQVIMVNNRSTDATEEKVIEFIENNPKIPVALLRNDDNYGLGGSHKVAFDYAIKEGYDYVIVLHGDDQGDIHDLNVVLKRKAYLKYDCCLGARFMNGSKLKGYSTFRTFGNVVYNILFSIVVKKRILDLGSGLNMYHVAMLKDKFYEKFPDNLMFNYCMIMAADYYKHNIAFFPITWREDDQVSNVKMMNQAITVLKMLGNYFLHREKFITSEIRERQVENYSAKVIAESGIVKFDE</sequence>
<protein>
    <submittedName>
        <fullName evidence="2">Glycosyltransferase family 2 protein</fullName>
    </submittedName>
</protein>
<keyword evidence="3" id="KW-1185">Reference proteome</keyword>
<evidence type="ECO:0000313" key="2">
    <source>
        <dbReference type="EMBL" id="KAB1438223.1"/>
    </source>
</evidence>